<dbReference type="EMBL" id="AP012204">
    <property type="protein sequence ID" value="BAK33251.1"/>
    <property type="molecule type" value="Genomic_DNA"/>
</dbReference>
<gene>
    <name evidence="2" type="ordered locus">MLP_02370</name>
</gene>
<reference evidence="2 3" key="1">
    <citation type="submission" date="2011-05" db="EMBL/GenBank/DDBJ databases">
        <title>Whole genome sequence of Microlunatus phosphovorus NM-1.</title>
        <authorList>
            <person name="Hosoyama A."/>
            <person name="Sasaki K."/>
            <person name="Harada T."/>
            <person name="Igarashi R."/>
            <person name="Kawakoshi A."/>
            <person name="Sasagawa M."/>
            <person name="Fukada J."/>
            <person name="Nakamura S."/>
            <person name="Katano Y."/>
            <person name="Hanada S."/>
            <person name="Kamagata Y."/>
            <person name="Nakamura N."/>
            <person name="Yamazaki S."/>
            <person name="Fujita N."/>
        </authorList>
    </citation>
    <scope>NUCLEOTIDE SEQUENCE [LARGE SCALE GENOMIC DNA]</scope>
    <source>
        <strain evidence="3">ATCC 700054 / DSM 10555 / JCM 9379 / NBRC 101784 / NCIMB 13414 / VKM Ac-1990 / NM-1</strain>
    </source>
</reference>
<dbReference type="Gene3D" id="2.120.10.10">
    <property type="match status" value="1"/>
</dbReference>
<organism evidence="2 3">
    <name type="scientific">Microlunatus phosphovorus (strain ATCC 700054 / DSM 10555 / JCM 9379 / NBRC 101784 / NCIMB 13414 / VKM Ac-1990 / NM-1)</name>
    <dbReference type="NCBI Taxonomy" id="1032480"/>
    <lineage>
        <taxon>Bacteria</taxon>
        <taxon>Bacillati</taxon>
        <taxon>Actinomycetota</taxon>
        <taxon>Actinomycetes</taxon>
        <taxon>Propionibacteriales</taxon>
        <taxon>Propionibacteriaceae</taxon>
        <taxon>Microlunatus</taxon>
    </lineage>
</organism>
<evidence type="ECO:0008006" key="4">
    <source>
        <dbReference type="Google" id="ProtNLM"/>
    </source>
</evidence>
<proteinExistence type="predicted"/>
<evidence type="ECO:0000313" key="3">
    <source>
        <dbReference type="Proteomes" id="UP000007947"/>
    </source>
</evidence>
<dbReference type="KEGG" id="mph:MLP_02370"/>
<dbReference type="STRING" id="1032480.MLP_02370"/>
<dbReference type="Proteomes" id="UP000007947">
    <property type="component" value="Chromosome"/>
</dbReference>
<dbReference type="Gene3D" id="2.130.10.10">
    <property type="entry name" value="YVTN repeat-like/Quinoprotein amine dehydrogenase"/>
    <property type="match status" value="1"/>
</dbReference>
<dbReference type="InterPro" id="IPR015943">
    <property type="entry name" value="WD40/YVTN_repeat-like_dom_sf"/>
</dbReference>
<dbReference type="SUPFAM" id="SSF110296">
    <property type="entry name" value="Oligoxyloglucan reducing end-specific cellobiohydrolase"/>
    <property type="match status" value="2"/>
</dbReference>
<accession>F5XHV6</accession>
<protein>
    <recommendedName>
        <fullName evidence="4">Sialidase domain-containing protein</fullName>
    </recommendedName>
</protein>
<keyword evidence="3" id="KW-1185">Reference proteome</keyword>
<dbReference type="eggNOG" id="COG3147">
    <property type="taxonomic scope" value="Bacteria"/>
</dbReference>
<dbReference type="CDD" id="cd15482">
    <property type="entry name" value="Sialidase_non-viral"/>
    <property type="match status" value="1"/>
</dbReference>
<evidence type="ECO:0000313" key="2">
    <source>
        <dbReference type="EMBL" id="BAK33251.1"/>
    </source>
</evidence>
<feature type="compositionally biased region" description="Basic and acidic residues" evidence="1">
    <location>
        <begin position="219"/>
        <end position="232"/>
    </location>
</feature>
<sequence>MPPPEVIAPPPTDFVPLADDALGSGKPLGTGANDFFTGLAVSGDMVVAAGIVYGDRLAPAFRYSTDGGATWELGRLSETAEQAPPDQGDQTEDVAVATVNGATRWVAIGSDWKRELTWTSDDGRTWDRHEPKPDQIAENANVELITAVPDGFVMVGTDARDKPTAWTSADGIDWQPRRMGGAGAPAAVASKGSTVVAVGEYEDSYATWFSTDRGTTWQRGDKPPKPGDDDNFSRSLAGLTTTEDGFLAIGSYSAKVWQPVTYSSKNGRSWRLDSVAMGSAPTSDRFGRAVGSGGGHDLAVTEDYEPRSRPQIWLRTGLDWTRARTPLDRKSRLAEGDWSFGKLVRVGDSWLATVHLSRNGQVVGELWRSTDGGQTFVTVPRPDAELNQPTTAAYWPLRFGQDTLVFGDSRRRPVVWTRTGTEPFGPAALISKRSSDRVEGAATGPGQVLTWGVRDAAGVSAAIVWRQEDDRWIATAAGTFSKAKRRYASSSIAQIAWLRGRWVAVGETSDNGNINDSALVATSTDGSQWTKGRAARRFAKAGGDVWYDVTDLQGDHDRRRAMHGVAQVGKRLIAVGDSAEGKSSAGKGTAATVWTSDDARTWTMRRLPLGGLYRSSMVRVVVRGSTVVVVGTGAERDGAPDRLVLWNSTNGGKTFRQQLLDPGLDADVVELVALKSGFALVSSRIEQTSRPVLLLSEDGASWREQPVSAVHLSVGEGAGPAGALADGDDLWLLIRTTNSVGAGTRLVVQSTR</sequence>
<dbReference type="AlphaFoldDB" id="F5XHV6"/>
<dbReference type="HOGENOM" id="CLU_008772_0_0_11"/>
<evidence type="ECO:0000256" key="1">
    <source>
        <dbReference type="SAM" id="MobiDB-lite"/>
    </source>
</evidence>
<feature type="region of interest" description="Disordered" evidence="1">
    <location>
        <begin position="213"/>
        <end position="236"/>
    </location>
</feature>
<name>F5XHV6_MICPN</name>